<keyword evidence="4" id="KW-1185">Reference proteome</keyword>
<dbReference type="Pfam" id="PF22980">
    <property type="entry name" value="Myb_DNA-bind_8"/>
    <property type="match status" value="1"/>
</dbReference>
<dbReference type="STRING" id="1442369.A0A0D2ICR7"/>
<organism evidence="3 4">
    <name type="scientific">Rhinocladiella mackenziei CBS 650.93</name>
    <dbReference type="NCBI Taxonomy" id="1442369"/>
    <lineage>
        <taxon>Eukaryota</taxon>
        <taxon>Fungi</taxon>
        <taxon>Dikarya</taxon>
        <taxon>Ascomycota</taxon>
        <taxon>Pezizomycotina</taxon>
        <taxon>Eurotiomycetes</taxon>
        <taxon>Chaetothyriomycetidae</taxon>
        <taxon>Chaetothyriales</taxon>
        <taxon>Herpotrichiellaceae</taxon>
        <taxon>Rhinocladiella</taxon>
    </lineage>
</organism>
<gene>
    <name evidence="3" type="ORF">Z518_07207</name>
</gene>
<feature type="compositionally biased region" description="Low complexity" evidence="1">
    <location>
        <begin position="182"/>
        <end position="197"/>
    </location>
</feature>
<feature type="region of interest" description="Disordered" evidence="1">
    <location>
        <begin position="403"/>
        <end position="469"/>
    </location>
</feature>
<sequence>MVSFRRTKNLANDGQTPMFLYTILKQLDLRSIDWNQVANALDISNGHAARMRYSRMRSQFEGISNQPKPPRAEKEKDEENKSFKDKSKGKRQLQEEENERLANEQNVMRNRISQDHYQKKIRLEPSSYMDVVWAPSLMNATHQDANMIASYPIIKVEPSYSKDPSLTAQSATSSLIKKDPDSSTTTSSQLVTSSTTTKQEPDTTMHDHDLSGVNSPPLKKEANAFTSDYATPVMTRYNIPTTGYGYPLSSTYVNTRDPAQFKSVFPVSMGMPSVYQMPQTTVASTYVPFANQHQTTAPWTRRFVNPHAITGPLAGDADDLMLNPHANSYEQLLNMSLDNRQTLPPNLQVRDSSHACNVGQQSNVNAVPSTLQNEQGISRGLASSSVSTATPWTLSNDSYLDATTETSTLPPSNSNNSSDSTLSRPPSAVGVRSTQSILEEDTDTDADAKNDSGAKTSADPGAPATIAVDVDAETSIKSKNVVRECQG</sequence>
<feature type="compositionally biased region" description="Basic and acidic residues" evidence="1">
    <location>
        <begin position="70"/>
        <end position="86"/>
    </location>
</feature>
<feature type="region of interest" description="Disordered" evidence="1">
    <location>
        <begin position="59"/>
        <end position="113"/>
    </location>
</feature>
<accession>A0A0D2ICR7</accession>
<dbReference type="HOGENOM" id="CLU_044737_0_0_1"/>
<dbReference type="OrthoDB" id="3944408at2759"/>
<protein>
    <submittedName>
        <fullName evidence="3">Rhinocladiella mackenziei CBS 650.93 unplaced genomic scaffold supercont1.5, whole genome shotgun sequence</fullName>
    </submittedName>
</protein>
<dbReference type="RefSeq" id="XP_013270790.1">
    <property type="nucleotide sequence ID" value="XM_013415336.1"/>
</dbReference>
<dbReference type="VEuPathDB" id="FungiDB:Z518_07207"/>
<feature type="domain" description="Myb-like DNA-binding" evidence="2">
    <location>
        <begin position="16"/>
        <end position="61"/>
    </location>
</feature>
<dbReference type="Proteomes" id="UP000053617">
    <property type="component" value="Unassembled WGS sequence"/>
</dbReference>
<proteinExistence type="predicted"/>
<evidence type="ECO:0000313" key="3">
    <source>
        <dbReference type="EMBL" id="KIX03654.1"/>
    </source>
</evidence>
<evidence type="ECO:0000313" key="4">
    <source>
        <dbReference type="Proteomes" id="UP000053617"/>
    </source>
</evidence>
<dbReference type="GeneID" id="25295278"/>
<evidence type="ECO:0000259" key="2">
    <source>
        <dbReference type="Pfam" id="PF22980"/>
    </source>
</evidence>
<dbReference type="InterPro" id="IPR054505">
    <property type="entry name" value="Myb_DNA-bind_8"/>
</dbReference>
<reference evidence="3 4" key="1">
    <citation type="submission" date="2015-01" db="EMBL/GenBank/DDBJ databases">
        <title>The Genome Sequence of Rhinocladiella mackenzie CBS 650.93.</title>
        <authorList>
            <consortium name="The Broad Institute Genomics Platform"/>
            <person name="Cuomo C."/>
            <person name="de Hoog S."/>
            <person name="Gorbushina A."/>
            <person name="Stielow B."/>
            <person name="Teixiera M."/>
            <person name="Abouelleil A."/>
            <person name="Chapman S.B."/>
            <person name="Priest M."/>
            <person name="Young S.K."/>
            <person name="Wortman J."/>
            <person name="Nusbaum C."/>
            <person name="Birren B."/>
        </authorList>
    </citation>
    <scope>NUCLEOTIDE SEQUENCE [LARGE SCALE GENOMIC DNA]</scope>
    <source>
        <strain evidence="3 4">CBS 650.93</strain>
    </source>
</reference>
<feature type="compositionally biased region" description="Basic and acidic residues" evidence="1">
    <location>
        <begin position="199"/>
        <end position="210"/>
    </location>
</feature>
<feature type="region of interest" description="Disordered" evidence="1">
    <location>
        <begin position="171"/>
        <end position="219"/>
    </location>
</feature>
<dbReference type="AlphaFoldDB" id="A0A0D2ICR7"/>
<dbReference type="EMBL" id="KN847479">
    <property type="protein sequence ID" value="KIX03654.1"/>
    <property type="molecule type" value="Genomic_DNA"/>
</dbReference>
<evidence type="ECO:0000256" key="1">
    <source>
        <dbReference type="SAM" id="MobiDB-lite"/>
    </source>
</evidence>
<name>A0A0D2ICR7_9EURO</name>
<feature type="compositionally biased region" description="Low complexity" evidence="1">
    <location>
        <begin position="403"/>
        <end position="423"/>
    </location>
</feature>